<dbReference type="PANTHER" id="PTHR30469:SF36">
    <property type="entry name" value="BLL3903 PROTEIN"/>
    <property type="match status" value="1"/>
</dbReference>
<name>A0A9X0WDB5_9GAMM</name>
<accession>A0A9X0WDB5</accession>
<feature type="transmembrane region" description="Helical" evidence="3">
    <location>
        <begin position="54"/>
        <end position="72"/>
    </location>
</feature>
<feature type="compositionally biased region" description="Low complexity" evidence="2">
    <location>
        <begin position="589"/>
        <end position="617"/>
    </location>
</feature>
<evidence type="ECO:0000256" key="3">
    <source>
        <dbReference type="SAM" id="Phobius"/>
    </source>
</evidence>
<dbReference type="Gene3D" id="2.40.420.20">
    <property type="match status" value="1"/>
</dbReference>
<gene>
    <name evidence="5" type="ORF">CKO42_21295</name>
</gene>
<proteinExistence type="predicted"/>
<feature type="region of interest" description="Disordered" evidence="2">
    <location>
        <begin position="460"/>
        <end position="484"/>
    </location>
</feature>
<dbReference type="GO" id="GO:0015562">
    <property type="term" value="F:efflux transmembrane transporter activity"/>
    <property type="evidence" value="ECO:0007669"/>
    <property type="project" value="TreeGrafter"/>
</dbReference>
<organism evidence="5 6">
    <name type="scientific">Lamprobacter modestohalophilus</name>
    <dbReference type="NCBI Taxonomy" id="1064514"/>
    <lineage>
        <taxon>Bacteria</taxon>
        <taxon>Pseudomonadati</taxon>
        <taxon>Pseudomonadota</taxon>
        <taxon>Gammaproteobacteria</taxon>
        <taxon>Chromatiales</taxon>
        <taxon>Chromatiaceae</taxon>
        <taxon>Lamprobacter</taxon>
    </lineage>
</organism>
<dbReference type="Pfam" id="PF25967">
    <property type="entry name" value="RND-MFP_C"/>
    <property type="match status" value="1"/>
</dbReference>
<dbReference type="Gene3D" id="2.40.50.100">
    <property type="match status" value="1"/>
</dbReference>
<reference evidence="5 6" key="1">
    <citation type="journal article" date="2020" name="Microorganisms">
        <title>Osmotic Adaptation and Compatible Solute Biosynthesis of Phototrophic Bacteria as Revealed from Genome Analyses.</title>
        <authorList>
            <person name="Imhoff J.F."/>
            <person name="Rahn T."/>
            <person name="Kunzel S."/>
            <person name="Keller A."/>
            <person name="Neulinger S.C."/>
        </authorList>
    </citation>
    <scope>NUCLEOTIDE SEQUENCE [LARGE SCALE GENOMIC DNA]</scope>
    <source>
        <strain evidence="5 6">DSM 25653</strain>
    </source>
</reference>
<dbReference type="Gene3D" id="2.40.30.170">
    <property type="match status" value="1"/>
</dbReference>
<feature type="compositionally biased region" description="Basic and acidic residues" evidence="2">
    <location>
        <begin position="1"/>
        <end position="19"/>
    </location>
</feature>
<evidence type="ECO:0000313" key="6">
    <source>
        <dbReference type="Proteomes" id="UP001138768"/>
    </source>
</evidence>
<keyword evidence="3" id="KW-1133">Transmembrane helix</keyword>
<feature type="compositionally biased region" description="Low complexity" evidence="2">
    <location>
        <begin position="557"/>
        <end position="567"/>
    </location>
</feature>
<dbReference type="AlphaFoldDB" id="A0A9X0WDB5"/>
<feature type="region of interest" description="Disordered" evidence="2">
    <location>
        <begin position="1"/>
        <end position="25"/>
    </location>
</feature>
<feature type="region of interest" description="Disordered" evidence="2">
    <location>
        <begin position="552"/>
        <end position="617"/>
    </location>
</feature>
<keyword evidence="3" id="KW-0812">Transmembrane</keyword>
<feature type="coiled-coil region" evidence="1">
    <location>
        <begin position="155"/>
        <end position="236"/>
    </location>
</feature>
<keyword evidence="3" id="KW-0472">Membrane</keyword>
<protein>
    <recommendedName>
        <fullName evidence="4">Multidrug resistance protein MdtA-like C-terminal permuted SH3 domain-containing protein</fullName>
    </recommendedName>
</protein>
<evidence type="ECO:0000259" key="4">
    <source>
        <dbReference type="Pfam" id="PF25967"/>
    </source>
</evidence>
<dbReference type="GO" id="GO:1990281">
    <property type="term" value="C:efflux pump complex"/>
    <property type="evidence" value="ECO:0007669"/>
    <property type="project" value="TreeGrafter"/>
</dbReference>
<dbReference type="InterPro" id="IPR058627">
    <property type="entry name" value="MdtA-like_C"/>
</dbReference>
<dbReference type="Proteomes" id="UP001138768">
    <property type="component" value="Unassembled WGS sequence"/>
</dbReference>
<keyword evidence="6" id="KW-1185">Reference proteome</keyword>
<dbReference type="PANTHER" id="PTHR30469">
    <property type="entry name" value="MULTIDRUG RESISTANCE PROTEIN MDTA"/>
    <property type="match status" value="1"/>
</dbReference>
<evidence type="ECO:0000256" key="1">
    <source>
        <dbReference type="SAM" id="Coils"/>
    </source>
</evidence>
<sequence>MRFAPRTDNRPNDRRRDQMPLDSDQGSDRLLQAQWTLWGTRPTMKPILTSLSRGLLILLGLGGGIALAAFLISHARAPQHTDSQAPAPTLSVIELQPVALQIEARGLGTARSAERWQAVANVAGRVVERHPDLESGNLLPAGTLLLALDPSRYQLAIAEAEAEAQRLTAEQIQLEVEAESTRRLLALEQERLDLTEQELARIKQLATTGSASRSQLDEQRRASAAQRRAVATLENELSLIPSRRQQLAAQQARAAVLLAQAKQDLADTRFEAPYALRLSEVEVELHQYIAPGQRLFSADSLAAAEVEAQIPLGMLRRLLGSVATAATAPNASNAPNAPIPETQRLDERMDFSAVTAEVRLVGDEQVRWPAELTRVASGLDPVTRSARVVVRVAHPYRDASPPDRPPLQPGMLTQVTLSAASPEPRLVVPASAVHPAAAAVHPAAGVDSAVDSAVDGAVDRKAEADGKQPLLGSDSGAGAGARAGHRTRLVYRLDAEDRLRHTPVEIAFEQSGLAVIAAGLAPGDRVIVDDPLPAIDGMQVNPRPDPALEARLKQEAQRQTARQATPERQVEAQAQPLLRDRPQGQPRSQAPIAAQPAVQTPTQTPQPAQTPSAGATP</sequence>
<feature type="domain" description="Multidrug resistance protein MdtA-like C-terminal permuted SH3" evidence="4">
    <location>
        <begin position="484"/>
        <end position="529"/>
    </location>
</feature>
<evidence type="ECO:0000313" key="5">
    <source>
        <dbReference type="EMBL" id="MBK1620913.1"/>
    </source>
</evidence>
<evidence type="ECO:0000256" key="2">
    <source>
        <dbReference type="SAM" id="MobiDB-lite"/>
    </source>
</evidence>
<dbReference type="Gene3D" id="1.10.287.470">
    <property type="entry name" value="Helix hairpin bin"/>
    <property type="match status" value="1"/>
</dbReference>
<comment type="caution">
    <text evidence="5">The sequence shown here is derived from an EMBL/GenBank/DDBJ whole genome shotgun (WGS) entry which is preliminary data.</text>
</comment>
<dbReference type="EMBL" id="NRRY01000053">
    <property type="protein sequence ID" value="MBK1620913.1"/>
    <property type="molecule type" value="Genomic_DNA"/>
</dbReference>
<keyword evidence="1" id="KW-0175">Coiled coil</keyword>